<organism evidence="1 2">
    <name type="scientific">Carpinus fangiana</name>
    <dbReference type="NCBI Taxonomy" id="176857"/>
    <lineage>
        <taxon>Eukaryota</taxon>
        <taxon>Viridiplantae</taxon>
        <taxon>Streptophyta</taxon>
        <taxon>Embryophyta</taxon>
        <taxon>Tracheophyta</taxon>
        <taxon>Spermatophyta</taxon>
        <taxon>Magnoliopsida</taxon>
        <taxon>eudicotyledons</taxon>
        <taxon>Gunneridae</taxon>
        <taxon>Pentapetalae</taxon>
        <taxon>rosids</taxon>
        <taxon>fabids</taxon>
        <taxon>Fagales</taxon>
        <taxon>Betulaceae</taxon>
        <taxon>Carpinus</taxon>
    </lineage>
</organism>
<proteinExistence type="predicted"/>
<evidence type="ECO:0000313" key="2">
    <source>
        <dbReference type="Proteomes" id="UP000327013"/>
    </source>
</evidence>
<evidence type="ECO:0000313" key="1">
    <source>
        <dbReference type="EMBL" id="KAE8037823.1"/>
    </source>
</evidence>
<protein>
    <submittedName>
        <fullName evidence="1">Uncharacterized protein</fullName>
    </submittedName>
</protein>
<keyword evidence="2" id="KW-1185">Reference proteome</keyword>
<gene>
    <name evidence="1" type="ORF">FH972_010378</name>
</gene>
<dbReference type="Proteomes" id="UP000327013">
    <property type="component" value="Chromosome 4"/>
</dbReference>
<sequence length="62" mass="7186">MNEWGPDNPDYTYKHWYDTLEQSYDPTIDPDVDVGDESNDDGMDDVMVDLALYEIELKIIGL</sequence>
<reference evidence="1 2" key="1">
    <citation type="submission" date="2019-06" db="EMBL/GenBank/DDBJ databases">
        <title>A chromosomal-level reference genome of Carpinus fangiana (Coryloideae, Betulaceae).</title>
        <authorList>
            <person name="Yang X."/>
            <person name="Wang Z."/>
            <person name="Zhang L."/>
            <person name="Hao G."/>
            <person name="Liu J."/>
            <person name="Yang Y."/>
        </authorList>
    </citation>
    <scope>NUCLEOTIDE SEQUENCE [LARGE SCALE GENOMIC DNA]</scope>
    <source>
        <strain evidence="1">Cfa_2016G</strain>
        <tissue evidence="1">Leaf</tissue>
    </source>
</reference>
<accession>A0A660KN46</accession>
<name>A0A660KN46_9ROSI</name>
<dbReference type="AlphaFoldDB" id="A0A660KN46"/>
<dbReference type="EMBL" id="CM017324">
    <property type="protein sequence ID" value="KAE8037823.1"/>
    <property type="molecule type" value="Genomic_DNA"/>
</dbReference>